<dbReference type="EMBL" id="QXFV01003817">
    <property type="protein sequence ID" value="KAE8973683.1"/>
    <property type="molecule type" value="Genomic_DNA"/>
</dbReference>
<dbReference type="Proteomes" id="UP000429607">
    <property type="component" value="Unassembled WGS sequence"/>
</dbReference>
<evidence type="ECO:0000313" key="2">
    <source>
        <dbReference type="Proteomes" id="UP000429607"/>
    </source>
</evidence>
<evidence type="ECO:0000313" key="1">
    <source>
        <dbReference type="EMBL" id="KAE8973683.1"/>
    </source>
</evidence>
<comment type="caution">
    <text evidence="1">The sequence shown here is derived from an EMBL/GenBank/DDBJ whole genome shotgun (WGS) entry which is preliminary data.</text>
</comment>
<proteinExistence type="predicted"/>
<organism evidence="1 2">
    <name type="scientific">Phytophthora rubi</name>
    <dbReference type="NCBI Taxonomy" id="129364"/>
    <lineage>
        <taxon>Eukaryota</taxon>
        <taxon>Sar</taxon>
        <taxon>Stramenopiles</taxon>
        <taxon>Oomycota</taxon>
        <taxon>Peronosporomycetes</taxon>
        <taxon>Peronosporales</taxon>
        <taxon>Peronosporaceae</taxon>
        <taxon>Phytophthora</taxon>
    </lineage>
</organism>
<name>A0A6A3I0H8_9STRA</name>
<gene>
    <name evidence="1" type="ORF">PR001_g26239</name>
</gene>
<dbReference type="AlphaFoldDB" id="A0A6A3I0H8"/>
<accession>A0A6A3I0H8</accession>
<protein>
    <submittedName>
        <fullName evidence="1">Uncharacterized protein</fullName>
    </submittedName>
</protein>
<sequence length="66" mass="7150">MWFRRANSFCNALRCLRGGSATCAAQVLACPCECPSGAELSRDPTWCLCSRLKLRPGSHSASSDRS</sequence>
<reference evidence="1 2" key="1">
    <citation type="submission" date="2018-09" db="EMBL/GenBank/DDBJ databases">
        <title>Genomic investigation of the strawberry pathogen Phytophthora fragariae indicates pathogenicity is determined by transcriptional variation in three key races.</title>
        <authorList>
            <person name="Adams T.M."/>
            <person name="Armitage A.D."/>
            <person name="Sobczyk M.K."/>
            <person name="Bates H.J."/>
            <person name="Dunwell J.M."/>
            <person name="Nellist C.F."/>
            <person name="Harrison R.J."/>
        </authorList>
    </citation>
    <scope>NUCLEOTIDE SEQUENCE [LARGE SCALE GENOMIC DNA]</scope>
    <source>
        <strain evidence="1 2">SCRP249</strain>
    </source>
</reference>